<comment type="subunit">
    <text evidence="3">Homotrimer.</text>
</comment>
<comment type="similarity">
    <text evidence="2">Belongs to the KHG/KDPG aldolase family.</text>
</comment>
<protein>
    <submittedName>
        <fullName evidence="6">2-dehydro-3-deoxy-6-phosphogalactonate aldolase</fullName>
    </submittedName>
</protein>
<evidence type="ECO:0000256" key="5">
    <source>
        <dbReference type="ARBA" id="ARBA00023277"/>
    </source>
</evidence>
<evidence type="ECO:0000256" key="4">
    <source>
        <dbReference type="ARBA" id="ARBA00023239"/>
    </source>
</evidence>
<keyword evidence="7" id="KW-1185">Reference proteome</keyword>
<dbReference type="CDD" id="cd00452">
    <property type="entry name" value="KDPG_aldolase"/>
    <property type="match status" value="1"/>
</dbReference>
<proteinExistence type="inferred from homology"/>
<organism evidence="6 7">
    <name type="scientific">Aquibaculum arenosum</name>
    <dbReference type="NCBI Taxonomy" id="3032591"/>
    <lineage>
        <taxon>Bacteria</taxon>
        <taxon>Pseudomonadati</taxon>
        <taxon>Pseudomonadota</taxon>
        <taxon>Alphaproteobacteria</taxon>
        <taxon>Rhodospirillales</taxon>
        <taxon>Rhodovibrionaceae</taxon>
        <taxon>Aquibaculum</taxon>
    </lineage>
</organism>
<gene>
    <name evidence="6" type="ORF">P2G67_13620</name>
</gene>
<comment type="caution">
    <text evidence="6">The sequence shown here is derived from an EMBL/GenBank/DDBJ whole genome shotgun (WGS) entry which is preliminary data.</text>
</comment>
<evidence type="ECO:0000313" key="7">
    <source>
        <dbReference type="Proteomes" id="UP001215503"/>
    </source>
</evidence>
<dbReference type="InterPro" id="IPR013785">
    <property type="entry name" value="Aldolase_TIM"/>
</dbReference>
<name>A0ABT5YQF9_9PROT</name>
<dbReference type="PROSITE" id="PS00160">
    <property type="entry name" value="ALDOLASE_KDPG_KHG_2"/>
    <property type="match status" value="1"/>
</dbReference>
<dbReference type="Gene3D" id="3.20.20.70">
    <property type="entry name" value="Aldolase class I"/>
    <property type="match status" value="1"/>
</dbReference>
<accession>A0ABT5YQF9</accession>
<reference evidence="6 7" key="1">
    <citation type="submission" date="2023-03" db="EMBL/GenBank/DDBJ databases">
        <title>Fodinicurvata sp. CAU 1616 isolated from sea sendiment.</title>
        <authorList>
            <person name="Kim W."/>
        </authorList>
    </citation>
    <scope>NUCLEOTIDE SEQUENCE [LARGE SCALE GENOMIC DNA]</scope>
    <source>
        <strain evidence="6 7">CAU 1616</strain>
    </source>
</reference>
<evidence type="ECO:0000313" key="6">
    <source>
        <dbReference type="EMBL" id="MDF2097016.1"/>
    </source>
</evidence>
<dbReference type="PANTHER" id="PTHR30246">
    <property type="entry name" value="2-KETO-3-DEOXY-6-PHOSPHOGLUCONATE ALDOLASE"/>
    <property type="match status" value="1"/>
</dbReference>
<dbReference type="PANTHER" id="PTHR30246:SF1">
    <property type="entry name" value="2-DEHYDRO-3-DEOXY-6-PHOSPHOGALACTONATE ALDOLASE-RELATED"/>
    <property type="match status" value="1"/>
</dbReference>
<dbReference type="SUPFAM" id="SSF51569">
    <property type="entry name" value="Aldolase"/>
    <property type="match status" value="1"/>
</dbReference>
<dbReference type="InterPro" id="IPR000887">
    <property type="entry name" value="Aldlse_KDPG_KHG"/>
</dbReference>
<dbReference type="EMBL" id="JARHUD010000008">
    <property type="protein sequence ID" value="MDF2097016.1"/>
    <property type="molecule type" value="Genomic_DNA"/>
</dbReference>
<keyword evidence="4" id="KW-0456">Lyase</keyword>
<dbReference type="NCBIfam" id="NF006600">
    <property type="entry name" value="PRK09140.1"/>
    <property type="match status" value="1"/>
</dbReference>
<dbReference type="RefSeq" id="WP_275823786.1">
    <property type="nucleotide sequence ID" value="NZ_JARHUD010000008.1"/>
</dbReference>
<evidence type="ECO:0000256" key="1">
    <source>
        <dbReference type="ARBA" id="ARBA00004761"/>
    </source>
</evidence>
<comment type="pathway">
    <text evidence="1">Carbohydrate acid metabolism.</text>
</comment>
<dbReference type="Proteomes" id="UP001215503">
    <property type="component" value="Unassembled WGS sequence"/>
</dbReference>
<dbReference type="InterPro" id="IPR031338">
    <property type="entry name" value="KDPG/KHG_AS_2"/>
</dbReference>
<evidence type="ECO:0000256" key="2">
    <source>
        <dbReference type="ARBA" id="ARBA00006906"/>
    </source>
</evidence>
<evidence type="ECO:0000256" key="3">
    <source>
        <dbReference type="ARBA" id="ARBA00011233"/>
    </source>
</evidence>
<sequence>MTKTPPWPAFQRDLVAILRGLGPDEAEAVVEALIEEGFEAVEIPLNSPQPFHSIERVARRFGGQTLIGAGTVLTPDDCRRLAEAGGRLMVSPNTDPAVIEAACAQGLIALPGAFTPSEALLALRSGAAALKFFPASVLGPAGIAAIRAVLPPETSLCAVGGVSEANFADYAKVGIRAFGLGSSLYKPGDSAASVRERARRAIQAYDEVFG</sequence>
<keyword evidence="5" id="KW-0119">Carbohydrate metabolism</keyword>
<dbReference type="Pfam" id="PF01081">
    <property type="entry name" value="Aldolase"/>
    <property type="match status" value="1"/>
</dbReference>